<reference evidence="1" key="1">
    <citation type="submission" date="2006-10" db="EMBL/GenBank/DDBJ databases">
        <authorList>
            <person name="Amadeo P."/>
            <person name="Zhao Q."/>
            <person name="Wortman J."/>
            <person name="Fraser-Liggett C."/>
            <person name="Carlton J."/>
        </authorList>
    </citation>
    <scope>NUCLEOTIDE SEQUENCE</scope>
    <source>
        <strain evidence="1">G3</strain>
    </source>
</reference>
<reference evidence="1" key="2">
    <citation type="journal article" date="2007" name="Science">
        <title>Draft genome sequence of the sexually transmitted pathogen Trichomonas vaginalis.</title>
        <authorList>
            <person name="Carlton J.M."/>
            <person name="Hirt R.P."/>
            <person name="Silva J.C."/>
            <person name="Delcher A.L."/>
            <person name="Schatz M."/>
            <person name="Zhao Q."/>
            <person name="Wortman J.R."/>
            <person name="Bidwell S.L."/>
            <person name="Alsmark U.C.M."/>
            <person name="Besteiro S."/>
            <person name="Sicheritz-Ponten T."/>
            <person name="Noel C.J."/>
            <person name="Dacks J.B."/>
            <person name="Foster P.G."/>
            <person name="Simillion C."/>
            <person name="Van de Peer Y."/>
            <person name="Miranda-Saavedra D."/>
            <person name="Barton G.J."/>
            <person name="Westrop G.D."/>
            <person name="Mueller S."/>
            <person name="Dessi D."/>
            <person name="Fiori P.L."/>
            <person name="Ren Q."/>
            <person name="Paulsen I."/>
            <person name="Zhang H."/>
            <person name="Bastida-Corcuera F.D."/>
            <person name="Simoes-Barbosa A."/>
            <person name="Brown M.T."/>
            <person name="Hayes R.D."/>
            <person name="Mukherjee M."/>
            <person name="Okumura C.Y."/>
            <person name="Schneider R."/>
            <person name="Smith A.J."/>
            <person name="Vanacova S."/>
            <person name="Villalvazo M."/>
            <person name="Haas B.J."/>
            <person name="Pertea M."/>
            <person name="Feldblyum T.V."/>
            <person name="Utterback T.R."/>
            <person name="Shu C.L."/>
            <person name="Osoegawa K."/>
            <person name="de Jong P.J."/>
            <person name="Hrdy I."/>
            <person name="Horvathova L."/>
            <person name="Zubacova Z."/>
            <person name="Dolezal P."/>
            <person name="Malik S.B."/>
            <person name="Logsdon J.M. Jr."/>
            <person name="Henze K."/>
            <person name="Gupta A."/>
            <person name="Wang C.C."/>
            <person name="Dunne R.L."/>
            <person name="Upcroft J.A."/>
            <person name="Upcroft P."/>
            <person name="White O."/>
            <person name="Salzberg S.L."/>
            <person name="Tang P."/>
            <person name="Chiu C.-H."/>
            <person name="Lee Y.-S."/>
            <person name="Embley T.M."/>
            <person name="Coombs G.H."/>
            <person name="Mottram J.C."/>
            <person name="Tachezy J."/>
            <person name="Fraser-Liggett C.M."/>
            <person name="Johnson P.J."/>
        </authorList>
    </citation>
    <scope>NUCLEOTIDE SEQUENCE [LARGE SCALE GENOMIC DNA]</scope>
    <source>
        <strain evidence="1">G3</strain>
    </source>
</reference>
<dbReference type="AlphaFoldDB" id="A2EV43"/>
<dbReference type="Proteomes" id="UP000001542">
    <property type="component" value="Unassembled WGS sequence"/>
</dbReference>
<organism evidence="1 2">
    <name type="scientific">Trichomonas vaginalis (strain ATCC PRA-98 / G3)</name>
    <dbReference type="NCBI Taxonomy" id="412133"/>
    <lineage>
        <taxon>Eukaryota</taxon>
        <taxon>Metamonada</taxon>
        <taxon>Parabasalia</taxon>
        <taxon>Trichomonadida</taxon>
        <taxon>Trichomonadidae</taxon>
        <taxon>Trichomonas</taxon>
    </lineage>
</organism>
<dbReference type="EMBL" id="DS113503">
    <property type="protein sequence ID" value="EAY03493.1"/>
    <property type="molecule type" value="Genomic_DNA"/>
</dbReference>
<dbReference type="VEuPathDB" id="TrichDB:TVAGG3_0946340"/>
<dbReference type="KEGG" id="tva:4761338"/>
<dbReference type="RefSeq" id="XP_001315716.1">
    <property type="nucleotide sequence ID" value="XM_001315681.1"/>
</dbReference>
<protein>
    <submittedName>
        <fullName evidence="1">Uncharacterized protein</fullName>
    </submittedName>
</protein>
<proteinExistence type="predicted"/>
<accession>A2EV43</accession>
<evidence type="ECO:0000313" key="2">
    <source>
        <dbReference type="Proteomes" id="UP000001542"/>
    </source>
</evidence>
<sequence>MDKVTINYLPMVNPEFNNTPAVLRLTLHLTQNTQPYKGEIVPSVLKQAEVNDINFKLELSSDDDNMINSPLI</sequence>
<gene>
    <name evidence="1" type="ORF">TVAG_450660</name>
</gene>
<evidence type="ECO:0000313" key="1">
    <source>
        <dbReference type="EMBL" id="EAY03493.1"/>
    </source>
</evidence>
<dbReference type="InParanoid" id="A2EV43"/>
<dbReference type="VEuPathDB" id="TrichDB:TVAG_450660"/>
<keyword evidence="2" id="KW-1185">Reference proteome</keyword>
<name>A2EV43_TRIV3</name>